<evidence type="ECO:0008006" key="3">
    <source>
        <dbReference type="Google" id="ProtNLM"/>
    </source>
</evidence>
<dbReference type="EMBL" id="JAUQSY010000016">
    <property type="protein sequence ID" value="MDO7877045.1"/>
    <property type="molecule type" value="Genomic_DNA"/>
</dbReference>
<comment type="caution">
    <text evidence="1">The sequence shown here is derived from an EMBL/GenBank/DDBJ whole genome shotgun (WGS) entry which is preliminary data.</text>
</comment>
<organism evidence="1 2">
    <name type="scientific">Hymenobacter aranciens</name>
    <dbReference type="NCBI Taxonomy" id="3063996"/>
    <lineage>
        <taxon>Bacteria</taxon>
        <taxon>Pseudomonadati</taxon>
        <taxon>Bacteroidota</taxon>
        <taxon>Cytophagia</taxon>
        <taxon>Cytophagales</taxon>
        <taxon>Hymenobacteraceae</taxon>
        <taxon>Hymenobacter</taxon>
    </lineage>
</organism>
<protein>
    <recommendedName>
        <fullName evidence="3">Fibronectin type-III domain-containing protein</fullName>
    </recommendedName>
</protein>
<name>A0ABT9BGX9_9BACT</name>
<proteinExistence type="predicted"/>
<evidence type="ECO:0000313" key="2">
    <source>
        <dbReference type="Proteomes" id="UP001176429"/>
    </source>
</evidence>
<gene>
    <name evidence="1" type="ORF">Q5H93_20035</name>
</gene>
<keyword evidence="2" id="KW-1185">Reference proteome</keyword>
<accession>A0ABT9BGX9</accession>
<dbReference type="Proteomes" id="UP001176429">
    <property type="component" value="Unassembled WGS sequence"/>
</dbReference>
<reference evidence="1" key="1">
    <citation type="submission" date="2023-07" db="EMBL/GenBank/DDBJ databases">
        <authorList>
            <person name="Kim M.K."/>
        </authorList>
    </citation>
    <scope>NUCLEOTIDE SEQUENCE</scope>
    <source>
        <strain evidence="1">ASUV-10-1</strain>
    </source>
</reference>
<dbReference type="RefSeq" id="WP_305008443.1">
    <property type="nucleotide sequence ID" value="NZ_JAUQSY010000016.1"/>
</dbReference>
<sequence>MLWWSALAATAQVANDNIDSRRVLQLEETVTSSTTGCTVQRACVDERLTGKCIEYHNDQWFEFTPPAPGRYFVNIGGQKCRDIRGVQLVVLAGQPCQPATYQVLSCTSLGMQDDVFVELNLPRAGQSYLLNVDGYLKDFCQFTLQVSHQASGIPALSLPTTPSVAPALSARIVTLSWQLPDSLGTATSFRVLRHEQHDFRSQVRSILPVGRDTYGTPLPDYNTTDTLTAAGLYCYQITTDTQPPVLLQQRWVAFERPISAQTPLAATATYLELPLRNYPRNSNLSVVISDPQSGRVLTHRQLVNQPGNARQAQLPAAPWQAAGLQKIAVEITCHPPRGRFFTDHLLLDVPPPAAGR</sequence>
<evidence type="ECO:0000313" key="1">
    <source>
        <dbReference type="EMBL" id="MDO7877045.1"/>
    </source>
</evidence>